<evidence type="ECO:0000313" key="4">
    <source>
        <dbReference type="Proteomes" id="UP000321514"/>
    </source>
</evidence>
<comment type="caution">
    <text evidence="1">The sequence shown here is derived from an EMBL/GenBank/DDBJ whole genome shotgun (WGS) entry which is preliminary data.</text>
</comment>
<evidence type="ECO:0000313" key="1">
    <source>
        <dbReference type="EMBL" id="GEN07291.1"/>
    </source>
</evidence>
<sequence length="331" mass="36746">MCYSGCPFEPGEFSEGLIRNEGYPVLELCAKCRKMLPKARGYCSGCGEAIESSTEEGGTLVKCCSAEMMRKVREGNLFSQTWNAEPMKGSTLGAYVNMSIQLARLSHKHDIGLMLYLGESLTLVKRCMGWFVNERLQETGVLRKLPGVKVTGSLTTGGESAMPSMSWQDYFARKLAKGVELARAWNPSGPPNLTVGIADYGVSGGSFKALCKYLSTRTFPDVEKFQVVMFCAASSREKLLTAVQDYNNQGKFAEALVLPFEDFLPNPKLGGDTPKNFQGRGSIKRAWDDFGEKRRYRDLEDSGVVSQEDAYFERMKTEIHDLLRSGNFDRG</sequence>
<dbReference type="EMBL" id="BJXR01000023">
    <property type="protein sequence ID" value="GEN07291.1"/>
    <property type="molecule type" value="Genomic_DNA"/>
</dbReference>
<keyword evidence="3" id="KW-1185">Reference proteome</keyword>
<accession>A0A511SZH5</accession>
<reference evidence="2 3" key="1">
    <citation type="submission" date="2016-10" db="EMBL/GenBank/DDBJ databases">
        <authorList>
            <person name="Varghese N."/>
            <person name="Submissions S."/>
        </authorList>
    </citation>
    <scope>NUCLEOTIDE SEQUENCE [LARGE SCALE GENOMIC DNA]</scope>
    <source>
        <strain evidence="2 3">DSM 16525</strain>
    </source>
</reference>
<organism evidence="1 4">
    <name type="scientific">Myxococcus fulvus</name>
    <dbReference type="NCBI Taxonomy" id="33"/>
    <lineage>
        <taxon>Bacteria</taxon>
        <taxon>Pseudomonadati</taxon>
        <taxon>Myxococcota</taxon>
        <taxon>Myxococcia</taxon>
        <taxon>Myxococcales</taxon>
        <taxon>Cystobacterineae</taxon>
        <taxon>Myxococcaceae</taxon>
        <taxon>Myxococcus</taxon>
    </lineage>
</organism>
<evidence type="ECO:0000313" key="2">
    <source>
        <dbReference type="EMBL" id="SET96239.1"/>
    </source>
</evidence>
<reference evidence="1 4" key="2">
    <citation type="submission" date="2019-07" db="EMBL/GenBank/DDBJ databases">
        <title>Whole genome shotgun sequence of Myxococcus fulvus NBRC 100333.</title>
        <authorList>
            <person name="Hosoyama A."/>
            <person name="Uohara A."/>
            <person name="Ohji S."/>
            <person name="Ichikawa N."/>
        </authorList>
    </citation>
    <scope>NUCLEOTIDE SEQUENCE [LARGE SCALE GENOMIC DNA]</scope>
    <source>
        <strain evidence="1 4">NBRC 100333</strain>
    </source>
</reference>
<dbReference type="EMBL" id="FOIB01000004">
    <property type="protein sequence ID" value="SET96239.1"/>
    <property type="molecule type" value="Genomic_DNA"/>
</dbReference>
<name>A0A511SZH5_MYXFU</name>
<proteinExistence type="predicted"/>
<dbReference type="AlphaFoldDB" id="A0A511SZH5"/>
<dbReference type="Proteomes" id="UP000183760">
    <property type="component" value="Unassembled WGS sequence"/>
</dbReference>
<evidence type="ECO:0000313" key="3">
    <source>
        <dbReference type="Proteomes" id="UP000183760"/>
    </source>
</evidence>
<gene>
    <name evidence="1" type="ORF">MFU01_23280</name>
    <name evidence="2" type="ORF">SAMN05443572_10487</name>
</gene>
<dbReference type="Proteomes" id="UP000321514">
    <property type="component" value="Unassembled WGS sequence"/>
</dbReference>
<protein>
    <submittedName>
        <fullName evidence="1">Uncharacterized protein</fullName>
    </submittedName>
</protein>